<comment type="caution">
    <text evidence="2">The sequence shown here is derived from an EMBL/GenBank/DDBJ whole genome shotgun (WGS) entry which is preliminary data.</text>
</comment>
<evidence type="ECO:0000313" key="3">
    <source>
        <dbReference type="Proteomes" id="UP000823775"/>
    </source>
</evidence>
<feature type="non-terminal residue" evidence="2">
    <location>
        <position position="1"/>
    </location>
</feature>
<sequence length="73" mass="8502">NEYIKVGIAQALFVLWHMKHGQGWAKERRLYVEHVISSVLRHVTKFGWQSNPNSTRNDKLAKPNSKSRRTTKA</sequence>
<gene>
    <name evidence="2" type="ORF">HAX54_035311</name>
</gene>
<dbReference type="EMBL" id="JACEIK010000460">
    <property type="protein sequence ID" value="MCD7457520.1"/>
    <property type="molecule type" value="Genomic_DNA"/>
</dbReference>
<name>A0ABS8SF44_DATST</name>
<proteinExistence type="predicted"/>
<evidence type="ECO:0000313" key="2">
    <source>
        <dbReference type="EMBL" id="MCD7457520.1"/>
    </source>
</evidence>
<evidence type="ECO:0000256" key="1">
    <source>
        <dbReference type="SAM" id="MobiDB-lite"/>
    </source>
</evidence>
<dbReference type="Proteomes" id="UP000823775">
    <property type="component" value="Unassembled WGS sequence"/>
</dbReference>
<accession>A0ABS8SF44</accession>
<organism evidence="2 3">
    <name type="scientific">Datura stramonium</name>
    <name type="common">Jimsonweed</name>
    <name type="synonym">Common thornapple</name>
    <dbReference type="NCBI Taxonomy" id="4076"/>
    <lineage>
        <taxon>Eukaryota</taxon>
        <taxon>Viridiplantae</taxon>
        <taxon>Streptophyta</taxon>
        <taxon>Embryophyta</taxon>
        <taxon>Tracheophyta</taxon>
        <taxon>Spermatophyta</taxon>
        <taxon>Magnoliopsida</taxon>
        <taxon>eudicotyledons</taxon>
        <taxon>Gunneridae</taxon>
        <taxon>Pentapetalae</taxon>
        <taxon>asterids</taxon>
        <taxon>lamiids</taxon>
        <taxon>Solanales</taxon>
        <taxon>Solanaceae</taxon>
        <taxon>Solanoideae</taxon>
        <taxon>Datureae</taxon>
        <taxon>Datura</taxon>
    </lineage>
</organism>
<feature type="region of interest" description="Disordered" evidence="1">
    <location>
        <begin position="47"/>
        <end position="73"/>
    </location>
</feature>
<reference evidence="2 3" key="1">
    <citation type="journal article" date="2021" name="BMC Genomics">
        <title>Datura genome reveals duplications of psychoactive alkaloid biosynthetic genes and high mutation rate following tissue culture.</title>
        <authorList>
            <person name="Rajewski A."/>
            <person name="Carter-House D."/>
            <person name="Stajich J."/>
            <person name="Litt A."/>
        </authorList>
    </citation>
    <scope>NUCLEOTIDE SEQUENCE [LARGE SCALE GENOMIC DNA]</scope>
    <source>
        <strain evidence="2">AR-01</strain>
    </source>
</reference>
<protein>
    <submittedName>
        <fullName evidence="2">Uncharacterized protein</fullName>
    </submittedName>
</protein>
<keyword evidence="3" id="KW-1185">Reference proteome</keyword>